<dbReference type="InterPro" id="IPR027843">
    <property type="entry name" value="DUF4440"/>
</dbReference>
<gene>
    <name evidence="2" type="ORF">EDM22_07155</name>
</gene>
<dbReference type="Gene3D" id="3.10.450.50">
    <property type="match status" value="1"/>
</dbReference>
<dbReference type="Proteomes" id="UP000275048">
    <property type="component" value="Unassembled WGS sequence"/>
</dbReference>
<sequence length="136" mass="15381">MDDRQEFLDWVATRLHDAEVALHNGDAGPRLAVWTRREPVTLFGAWMSGAGQEEVGALFRRLAATFSDCTHFSYELVAADVVGDLAYTVGYEHTRVSVDGEPRDYRLRVTQVYRREEGQWRVAHRHGDTSASDDSP</sequence>
<name>A0A3M8AGZ7_9MICO</name>
<feature type="domain" description="DUF4440" evidence="1">
    <location>
        <begin position="57"/>
        <end position="122"/>
    </location>
</feature>
<dbReference type="InterPro" id="IPR032710">
    <property type="entry name" value="NTF2-like_dom_sf"/>
</dbReference>
<accession>A0A3M8AGZ7</accession>
<evidence type="ECO:0000313" key="2">
    <source>
        <dbReference type="EMBL" id="RNB50486.1"/>
    </source>
</evidence>
<dbReference type="Pfam" id="PF14534">
    <property type="entry name" value="DUF4440"/>
    <property type="match status" value="1"/>
</dbReference>
<evidence type="ECO:0000313" key="3">
    <source>
        <dbReference type="Proteomes" id="UP000275048"/>
    </source>
</evidence>
<comment type="caution">
    <text evidence="2">The sequence shown here is derived from an EMBL/GenBank/DDBJ whole genome shotgun (WGS) entry which is preliminary data.</text>
</comment>
<proteinExistence type="predicted"/>
<dbReference type="RefSeq" id="WP_122936372.1">
    <property type="nucleotide sequence ID" value="NZ_JBHSNT010000056.1"/>
</dbReference>
<dbReference type="SUPFAM" id="SSF54427">
    <property type="entry name" value="NTF2-like"/>
    <property type="match status" value="1"/>
</dbReference>
<evidence type="ECO:0000259" key="1">
    <source>
        <dbReference type="Pfam" id="PF14534"/>
    </source>
</evidence>
<organism evidence="2 3">
    <name type="scientific">Agromyces tardus</name>
    <dbReference type="NCBI Taxonomy" id="2583849"/>
    <lineage>
        <taxon>Bacteria</taxon>
        <taxon>Bacillati</taxon>
        <taxon>Actinomycetota</taxon>
        <taxon>Actinomycetes</taxon>
        <taxon>Micrococcales</taxon>
        <taxon>Microbacteriaceae</taxon>
        <taxon>Agromyces</taxon>
    </lineage>
</organism>
<reference evidence="2 3" key="1">
    <citation type="submission" date="2018-10" db="EMBL/GenBank/DDBJ databases">
        <title>Isolation, diversity and antibacterial activity of antinobacteria from the wheat rhizosphere soil.</title>
        <authorList>
            <person name="Sun T."/>
        </authorList>
    </citation>
    <scope>NUCLEOTIDE SEQUENCE [LARGE SCALE GENOMIC DNA]</scope>
    <source>
        <strain evidence="2 3">SJ-23</strain>
    </source>
</reference>
<dbReference type="OrthoDB" id="1551077at2"/>
<keyword evidence="3" id="KW-1185">Reference proteome</keyword>
<dbReference type="AlphaFoldDB" id="A0A3M8AGZ7"/>
<dbReference type="EMBL" id="RHHB01000008">
    <property type="protein sequence ID" value="RNB50486.1"/>
    <property type="molecule type" value="Genomic_DNA"/>
</dbReference>
<protein>
    <submittedName>
        <fullName evidence="2">Nuclear transport factor 2 family protein</fullName>
    </submittedName>
</protein>